<dbReference type="EMBL" id="GAKP01001623">
    <property type="protein sequence ID" value="JAC57329.1"/>
    <property type="molecule type" value="Transcribed_RNA"/>
</dbReference>
<evidence type="ECO:0000313" key="1">
    <source>
        <dbReference type="EMBL" id="JAC57329.1"/>
    </source>
</evidence>
<feature type="non-terminal residue" evidence="1">
    <location>
        <position position="1"/>
    </location>
</feature>
<organism evidence="1">
    <name type="scientific">Bactrocera dorsalis</name>
    <name type="common">Oriental fruit fly</name>
    <name type="synonym">Dacus dorsalis</name>
    <dbReference type="NCBI Taxonomy" id="27457"/>
    <lineage>
        <taxon>Eukaryota</taxon>
        <taxon>Metazoa</taxon>
        <taxon>Ecdysozoa</taxon>
        <taxon>Arthropoda</taxon>
        <taxon>Hexapoda</taxon>
        <taxon>Insecta</taxon>
        <taxon>Pterygota</taxon>
        <taxon>Neoptera</taxon>
        <taxon>Endopterygota</taxon>
        <taxon>Diptera</taxon>
        <taxon>Brachycera</taxon>
        <taxon>Muscomorpha</taxon>
        <taxon>Tephritoidea</taxon>
        <taxon>Tephritidae</taxon>
        <taxon>Bactrocera</taxon>
        <taxon>Bactrocera</taxon>
    </lineage>
</organism>
<name>A0A034WRR9_BACDO</name>
<protein>
    <submittedName>
        <fullName evidence="1">Uncharacterized protein</fullName>
    </submittedName>
</protein>
<feature type="non-terminal residue" evidence="1">
    <location>
        <position position="262"/>
    </location>
</feature>
<sequence>KIKMSLTNGEKYHKSDEIVQKIFKTPNLQGFYDELESADMFAYDDIDYAESLKLQPAHPLTVMQLKNCDWEQELRIAPLSPPIQARNRGKMQLSAGWCPLLAKLVSIDAQDYKIDVPTQQSLVLHAGEGTTGNQTLKQLAESVVTASKALVVSAGDFGSTIKLTHTKNFDKLNFKVIRSTHEEYNFSISAHKFQNFLTLYYCDIYLAAHIERPLRSLTVLAPKLSAHVQPCIANNGNLGAPDKLALPQLHPAAYSSAEFAAK</sequence>
<dbReference type="AlphaFoldDB" id="A0A034WRR9"/>
<reference evidence="1" key="1">
    <citation type="journal article" date="2014" name="BMC Genomics">
        <title>Characterizing the developmental transcriptome of the oriental fruit fly, Bactrocera dorsalis (Diptera: Tephritidae) through comparative genomic analysis with Drosophila melanogaster utilizing modENCODE datasets.</title>
        <authorList>
            <person name="Geib S.M."/>
            <person name="Calla B."/>
            <person name="Hall B."/>
            <person name="Hou S."/>
            <person name="Manoukis N.C."/>
        </authorList>
    </citation>
    <scope>NUCLEOTIDE SEQUENCE</scope>
    <source>
        <strain evidence="1">Punador</strain>
    </source>
</reference>
<accession>A0A034WRR9</accession>
<proteinExistence type="predicted"/>